<dbReference type="Proteomes" id="UP000676409">
    <property type="component" value="Chromosome"/>
</dbReference>
<protein>
    <submittedName>
        <fullName evidence="2">Uncharacterized protein</fullName>
    </submittedName>
</protein>
<keyword evidence="1" id="KW-0812">Transmembrane</keyword>
<evidence type="ECO:0000313" key="2">
    <source>
        <dbReference type="EMBL" id="QUD87805.1"/>
    </source>
</evidence>
<name>A0A975FYV3_9CAUL</name>
<sequence>MTTIPELSYDDWLDRCVIDRLAGAAPPADAPVAAPTHSIPATYIARAIHEQAANTIQIIGGLRCVGLRIDGDLHIENHAVPFSLFFHSCTFTGDLYIWSLKAHTVAFLGCALQGADIRSTRIDGHLLLRKSVALGPIIARDMEVSSTVDVDGATFAYDGAGASALKEAASGDCFGFSRSRATTLIWKHLGAKPAGMVTLRDAHVRSFIHDANEAELASWPTATRLILDGFSYDRIEQWNVKIAMAWLDLQAKFSASSYSALAKGYEKLNLRQDADLVWTALKKHEVAQLEPPARRYLIRFVYWLVGYGQQPFLALFAVILLFLAHLGVVNWAQETHRMQPLINEMLLEPCFYHQSGDCTKKLKDWRSAALLGGEQRFVPKDYPEFNSVEYSLESFIPLLQFEQDKYWEPEEPWLRILLPTIAAFGIFIGGVFVGGISGLISPRSRDR</sequence>
<keyword evidence="1" id="KW-0472">Membrane</keyword>
<dbReference type="AlphaFoldDB" id="A0A975FYV3"/>
<dbReference type="KEGG" id="caul:KCG34_22625"/>
<reference evidence="2" key="1">
    <citation type="submission" date="2021-04" db="EMBL/GenBank/DDBJ databases">
        <title>The complete genome sequence of Caulobacter sp. S6.</title>
        <authorList>
            <person name="Tang Y."/>
            <person name="Ouyang W."/>
            <person name="Liu Q."/>
            <person name="Huang B."/>
            <person name="Guo Z."/>
            <person name="Lei P."/>
        </authorList>
    </citation>
    <scope>NUCLEOTIDE SEQUENCE</scope>
    <source>
        <strain evidence="2">S6</strain>
    </source>
</reference>
<proteinExistence type="predicted"/>
<accession>A0A975FYV3</accession>
<evidence type="ECO:0000313" key="3">
    <source>
        <dbReference type="Proteomes" id="UP000676409"/>
    </source>
</evidence>
<keyword evidence="1" id="KW-1133">Transmembrane helix</keyword>
<evidence type="ECO:0000256" key="1">
    <source>
        <dbReference type="SAM" id="Phobius"/>
    </source>
</evidence>
<feature type="transmembrane region" description="Helical" evidence="1">
    <location>
        <begin position="312"/>
        <end position="332"/>
    </location>
</feature>
<organism evidence="2 3">
    <name type="scientific">Phenylobacterium montanum</name>
    <dbReference type="NCBI Taxonomy" id="2823693"/>
    <lineage>
        <taxon>Bacteria</taxon>
        <taxon>Pseudomonadati</taxon>
        <taxon>Pseudomonadota</taxon>
        <taxon>Alphaproteobacteria</taxon>
        <taxon>Caulobacterales</taxon>
        <taxon>Caulobacteraceae</taxon>
        <taxon>Phenylobacterium</taxon>
    </lineage>
</organism>
<gene>
    <name evidence="2" type="ORF">KCG34_22625</name>
</gene>
<keyword evidence="3" id="KW-1185">Reference proteome</keyword>
<dbReference type="RefSeq" id="WP_211937856.1">
    <property type="nucleotide sequence ID" value="NZ_CP073078.1"/>
</dbReference>
<feature type="transmembrane region" description="Helical" evidence="1">
    <location>
        <begin position="416"/>
        <end position="440"/>
    </location>
</feature>
<dbReference type="EMBL" id="CP073078">
    <property type="protein sequence ID" value="QUD87805.1"/>
    <property type="molecule type" value="Genomic_DNA"/>
</dbReference>